<sequence>MSSSSSSSTTSPSLPYSTSACCSANHISEQKKQVEQLQQQLIEQQLKQQQQQQQSSEFCNLDAQNHLKKCTSIDSNNKTTTTTATTNNVVSQHSAVQQQQKQAVNQQIQQIKEKKLKPSFYQRPLPAHLIAFSSEEGRKLFRESLQDGHMEGYFSLAEQFVSQSEPAFYKLKQTYQSTTVHSLWIGNIGNGFECFENRSKETVERSLAMVR</sequence>
<dbReference type="GO" id="GO:0010273">
    <property type="term" value="P:detoxification of copper ion"/>
    <property type="evidence" value="ECO:0007669"/>
    <property type="project" value="TreeGrafter"/>
</dbReference>
<dbReference type="Gene3D" id="3.90.70.30">
    <property type="entry name" value="Phytochelatin synthase, N-terminal domain"/>
    <property type="match status" value="1"/>
</dbReference>
<evidence type="ECO:0000256" key="1">
    <source>
        <dbReference type="ARBA" id="ARBA00022679"/>
    </source>
</evidence>
<dbReference type="Proteomes" id="UP000001396">
    <property type="component" value="Unassembled WGS sequence"/>
</dbReference>
<keyword evidence="3" id="KW-0175">Coiled coil</keyword>
<keyword evidence="1" id="KW-0808">Transferase</keyword>
<name>D3B7J0_HETP5</name>
<dbReference type="PANTHER" id="PTHR33447">
    <property type="entry name" value="GLUTATHIONE GAMMA-GLUTAMYLCYSTEINYLTRANSFERASE"/>
    <property type="match status" value="1"/>
</dbReference>
<dbReference type="RefSeq" id="XP_020434850.1">
    <property type="nucleotide sequence ID" value="XM_020575330.1"/>
</dbReference>
<dbReference type="PANTHER" id="PTHR33447:SF2">
    <property type="entry name" value="GLUTATHIONE GAMMA-GLUTAMYLCYSTEINYLTRANSFERASE"/>
    <property type="match status" value="1"/>
</dbReference>
<reference evidence="6 7" key="1">
    <citation type="journal article" date="2011" name="Genome Res.">
        <title>Phylogeny-wide analysis of social amoeba genomes highlights ancient origins for complex intercellular communication.</title>
        <authorList>
            <person name="Heidel A.J."/>
            <person name="Lawal H.M."/>
            <person name="Felder M."/>
            <person name="Schilde C."/>
            <person name="Helps N.R."/>
            <person name="Tunggal B."/>
            <person name="Rivero F."/>
            <person name="John U."/>
            <person name="Schleicher M."/>
            <person name="Eichinger L."/>
            <person name="Platzer M."/>
            <person name="Noegel A.A."/>
            <person name="Schaap P."/>
            <person name="Gloeckner G."/>
        </authorList>
    </citation>
    <scope>NUCLEOTIDE SEQUENCE [LARGE SCALE GENOMIC DNA]</scope>
    <source>
        <strain evidence="7">ATCC 26659 / Pp 5 / PN500</strain>
    </source>
</reference>
<dbReference type="InterPro" id="IPR040409">
    <property type="entry name" value="PCS-like"/>
</dbReference>
<keyword evidence="7" id="KW-1185">Reference proteome</keyword>
<dbReference type="AlphaFoldDB" id="D3B7J0"/>
<dbReference type="GeneID" id="31359915"/>
<dbReference type="InParanoid" id="D3B7J0"/>
<dbReference type="Pfam" id="PF05023">
    <property type="entry name" value="Phytochelatin"/>
    <property type="match status" value="1"/>
</dbReference>
<feature type="region of interest" description="Disordered" evidence="4">
    <location>
        <begin position="1"/>
        <end position="20"/>
    </location>
</feature>
<accession>D3B7J0</accession>
<dbReference type="InterPro" id="IPR007719">
    <property type="entry name" value="PCS_N"/>
</dbReference>
<keyword evidence="2" id="KW-0479">Metal-binding</keyword>
<dbReference type="EMBL" id="ADBJ01000018">
    <property type="protein sequence ID" value="EFA82733.1"/>
    <property type="molecule type" value="Genomic_DNA"/>
</dbReference>
<evidence type="ECO:0000313" key="7">
    <source>
        <dbReference type="Proteomes" id="UP000001396"/>
    </source>
</evidence>
<evidence type="ECO:0000256" key="3">
    <source>
        <dbReference type="SAM" id="Coils"/>
    </source>
</evidence>
<organism evidence="6 7">
    <name type="scientific">Heterostelium pallidum (strain ATCC 26659 / Pp 5 / PN500)</name>
    <name type="common">Cellular slime mold</name>
    <name type="synonym">Polysphondylium pallidum</name>
    <dbReference type="NCBI Taxonomy" id="670386"/>
    <lineage>
        <taxon>Eukaryota</taxon>
        <taxon>Amoebozoa</taxon>
        <taxon>Evosea</taxon>
        <taxon>Eumycetozoa</taxon>
        <taxon>Dictyostelia</taxon>
        <taxon>Acytosteliales</taxon>
        <taxon>Acytosteliaceae</taxon>
        <taxon>Heterostelium</taxon>
    </lineage>
</organism>
<feature type="coiled-coil region" evidence="3">
    <location>
        <begin position="24"/>
        <end position="54"/>
    </location>
</feature>
<dbReference type="GO" id="GO:0016756">
    <property type="term" value="F:glutathione gamma-glutamylcysteinyltransferase activity"/>
    <property type="evidence" value="ECO:0007669"/>
    <property type="project" value="InterPro"/>
</dbReference>
<dbReference type="GO" id="GO:0098849">
    <property type="term" value="P:cellular detoxification of cadmium ion"/>
    <property type="evidence" value="ECO:0007669"/>
    <property type="project" value="TreeGrafter"/>
</dbReference>
<feature type="compositionally biased region" description="Low complexity" evidence="4">
    <location>
        <begin position="1"/>
        <end position="19"/>
    </location>
</feature>
<gene>
    <name evidence="6" type="ORF">PPL_04428</name>
</gene>
<evidence type="ECO:0000256" key="4">
    <source>
        <dbReference type="SAM" id="MobiDB-lite"/>
    </source>
</evidence>
<protein>
    <recommendedName>
        <fullName evidence="5">Peptidase C83 domain-containing protein</fullName>
    </recommendedName>
</protein>
<dbReference type="InterPro" id="IPR038156">
    <property type="entry name" value="PCS_N_sf"/>
</dbReference>
<feature type="domain" description="Peptidase C83" evidence="5">
    <location>
        <begin position="115"/>
        <end position="211"/>
    </location>
</feature>
<proteinExistence type="predicted"/>
<dbReference type="GO" id="GO:0046872">
    <property type="term" value="F:metal ion binding"/>
    <property type="evidence" value="ECO:0007669"/>
    <property type="project" value="UniProtKB-KW"/>
</dbReference>
<evidence type="ECO:0000259" key="5">
    <source>
        <dbReference type="PROSITE" id="PS51443"/>
    </source>
</evidence>
<comment type="caution">
    <text evidence="6">The sequence shown here is derived from an EMBL/GenBank/DDBJ whole genome shotgun (WGS) entry which is preliminary data.</text>
</comment>
<dbReference type="GO" id="GO:0046938">
    <property type="term" value="P:phytochelatin biosynthetic process"/>
    <property type="evidence" value="ECO:0007669"/>
    <property type="project" value="InterPro"/>
</dbReference>
<dbReference type="PROSITE" id="PS51443">
    <property type="entry name" value="PCS"/>
    <property type="match status" value="1"/>
</dbReference>
<evidence type="ECO:0000313" key="6">
    <source>
        <dbReference type="EMBL" id="EFA82733.1"/>
    </source>
</evidence>
<evidence type="ECO:0000256" key="2">
    <source>
        <dbReference type="ARBA" id="ARBA00022723"/>
    </source>
</evidence>